<protein>
    <submittedName>
        <fullName evidence="2">Uncharacterized protein</fullName>
    </submittedName>
</protein>
<reference evidence="2" key="1">
    <citation type="journal article" date="2005" name="PLoS Biol.">
        <title>The genomes of Oryza sativa: a history of duplications.</title>
        <authorList>
            <person name="Yu J."/>
            <person name="Wang J."/>
            <person name="Lin W."/>
            <person name="Li S."/>
            <person name="Li H."/>
            <person name="Zhou J."/>
            <person name="Ni P."/>
            <person name="Dong W."/>
            <person name="Hu S."/>
            <person name="Zeng C."/>
            <person name="Zhang J."/>
            <person name="Zhang Y."/>
            <person name="Li R."/>
            <person name="Xu Z."/>
            <person name="Li S."/>
            <person name="Li X."/>
            <person name="Zheng H."/>
            <person name="Cong L."/>
            <person name="Lin L."/>
            <person name="Yin J."/>
            <person name="Geng J."/>
            <person name="Li G."/>
            <person name="Shi J."/>
            <person name="Liu J."/>
            <person name="Lv H."/>
            <person name="Li J."/>
            <person name="Wang J."/>
            <person name="Deng Y."/>
            <person name="Ran L."/>
            <person name="Shi X."/>
            <person name="Wang X."/>
            <person name="Wu Q."/>
            <person name="Li C."/>
            <person name="Ren X."/>
            <person name="Wang J."/>
            <person name="Wang X."/>
            <person name="Li D."/>
            <person name="Liu D."/>
            <person name="Zhang X."/>
            <person name="Ji Z."/>
            <person name="Zhao W."/>
            <person name="Sun Y."/>
            <person name="Zhang Z."/>
            <person name="Bao J."/>
            <person name="Han Y."/>
            <person name="Dong L."/>
            <person name="Ji J."/>
            <person name="Chen P."/>
            <person name="Wu S."/>
            <person name="Liu J."/>
            <person name="Xiao Y."/>
            <person name="Bu D."/>
            <person name="Tan J."/>
            <person name="Yang L."/>
            <person name="Ye C."/>
            <person name="Zhang J."/>
            <person name="Xu J."/>
            <person name="Zhou Y."/>
            <person name="Yu Y."/>
            <person name="Zhang B."/>
            <person name="Zhuang S."/>
            <person name="Wei H."/>
            <person name="Liu B."/>
            <person name="Lei M."/>
            <person name="Yu H."/>
            <person name="Li Y."/>
            <person name="Xu H."/>
            <person name="Wei S."/>
            <person name="He X."/>
            <person name="Fang L."/>
            <person name="Zhang Z."/>
            <person name="Zhang Y."/>
            <person name="Huang X."/>
            <person name="Su Z."/>
            <person name="Tong W."/>
            <person name="Li J."/>
            <person name="Tong Z."/>
            <person name="Li S."/>
            <person name="Ye J."/>
            <person name="Wang L."/>
            <person name="Fang L."/>
            <person name="Lei T."/>
            <person name="Chen C."/>
            <person name="Chen H."/>
            <person name="Xu Z."/>
            <person name="Li H."/>
            <person name="Huang H."/>
            <person name="Zhang F."/>
            <person name="Xu H."/>
            <person name="Li N."/>
            <person name="Zhao C."/>
            <person name="Li S."/>
            <person name="Dong L."/>
            <person name="Huang Y."/>
            <person name="Li L."/>
            <person name="Xi Y."/>
            <person name="Qi Q."/>
            <person name="Li W."/>
            <person name="Zhang B."/>
            <person name="Hu W."/>
            <person name="Zhang Y."/>
            <person name="Tian X."/>
            <person name="Jiao Y."/>
            <person name="Liang X."/>
            <person name="Jin J."/>
            <person name="Gao L."/>
            <person name="Zheng W."/>
            <person name="Hao B."/>
            <person name="Liu S."/>
            <person name="Wang W."/>
            <person name="Yuan L."/>
            <person name="Cao M."/>
            <person name="McDermott J."/>
            <person name="Samudrala R."/>
            <person name="Wang J."/>
            <person name="Wong G.K."/>
            <person name="Yang H."/>
        </authorList>
    </citation>
    <scope>NUCLEOTIDE SEQUENCE [LARGE SCALE GENOMIC DNA]</scope>
</reference>
<proteinExistence type="predicted"/>
<reference evidence="2" key="2">
    <citation type="submission" date="2008-12" db="EMBL/GenBank/DDBJ databases">
        <title>Improved gene annotation of the rice (Oryza sativa) genomes.</title>
        <authorList>
            <person name="Wang J."/>
            <person name="Li R."/>
            <person name="Fan W."/>
            <person name="Huang Q."/>
            <person name="Zhang J."/>
            <person name="Zhou Y."/>
            <person name="Hu Y."/>
            <person name="Zi S."/>
            <person name="Li J."/>
            <person name="Ni P."/>
            <person name="Zheng H."/>
            <person name="Zhang Y."/>
            <person name="Zhao M."/>
            <person name="Hao Q."/>
            <person name="McDermott J."/>
            <person name="Samudrala R."/>
            <person name="Kristiansen K."/>
            <person name="Wong G.K.-S."/>
        </authorList>
    </citation>
    <scope>NUCLEOTIDE SEQUENCE</scope>
</reference>
<organism evidence="2">
    <name type="scientific">Oryza sativa subsp. japonica</name>
    <name type="common">Rice</name>
    <dbReference type="NCBI Taxonomy" id="39947"/>
    <lineage>
        <taxon>Eukaryota</taxon>
        <taxon>Viridiplantae</taxon>
        <taxon>Streptophyta</taxon>
        <taxon>Embryophyta</taxon>
        <taxon>Tracheophyta</taxon>
        <taxon>Spermatophyta</taxon>
        <taxon>Magnoliopsida</taxon>
        <taxon>Liliopsida</taxon>
        <taxon>Poales</taxon>
        <taxon>Poaceae</taxon>
        <taxon>BOP clade</taxon>
        <taxon>Oryzoideae</taxon>
        <taxon>Oryzeae</taxon>
        <taxon>Oryzinae</taxon>
        <taxon>Oryza</taxon>
        <taxon>Oryza sativa</taxon>
    </lineage>
</organism>
<dbReference type="EMBL" id="CM000139">
    <property type="protein sequence ID" value="EEE56617.1"/>
    <property type="molecule type" value="Genomic_DNA"/>
</dbReference>
<accession>B9F4G0</accession>
<evidence type="ECO:0000256" key="1">
    <source>
        <dbReference type="SAM" id="MobiDB-lite"/>
    </source>
</evidence>
<dbReference type="AlphaFoldDB" id="B9F4G0"/>
<gene>
    <name evidence="2" type="ORF">OsJ_05999</name>
</gene>
<name>B9F4G0_ORYSJ</name>
<feature type="region of interest" description="Disordered" evidence="1">
    <location>
        <begin position="1"/>
        <end position="62"/>
    </location>
</feature>
<evidence type="ECO:0000313" key="2">
    <source>
        <dbReference type="EMBL" id="EEE56617.1"/>
    </source>
</evidence>
<feature type="compositionally biased region" description="Pro residues" evidence="1">
    <location>
        <begin position="169"/>
        <end position="180"/>
    </location>
</feature>
<feature type="region of interest" description="Disordered" evidence="1">
    <location>
        <begin position="143"/>
        <end position="180"/>
    </location>
</feature>
<dbReference type="Proteomes" id="UP000007752">
    <property type="component" value="Chromosome 2"/>
</dbReference>
<sequence length="180" mass="19602">MPKPRYRPSAATILRKTSRPPRWPVRLDAYEDDGGGDGKKKAAAVASARPSSSAPIRPSDYTHSSAHHCVALRDAAGLAVPPLAHPSRILTASDAAREARLAALDRRDVPGVATERSHSPLTHRYVLQLESWAPAQQVLGPTIHVRNRRRDSRPSKLSTTGYFASHRFNPPPPPPPSPSR</sequence>
<feature type="compositionally biased region" description="Low complexity" evidence="1">
    <location>
        <begin position="43"/>
        <end position="54"/>
    </location>
</feature>